<feature type="chain" id="PRO_5009681435" evidence="3">
    <location>
        <begin position="27"/>
        <end position="527"/>
    </location>
</feature>
<evidence type="ECO:0000313" key="5">
    <source>
        <dbReference type="EMBL" id="CDN87529.1"/>
    </source>
</evidence>
<name>A0A1L1PIE5_HYDIT</name>
<feature type="signal peptide" evidence="3">
    <location>
        <begin position="1"/>
        <end position="26"/>
    </location>
</feature>
<dbReference type="Proteomes" id="UP000028878">
    <property type="component" value="Unassembled WGS sequence"/>
</dbReference>
<dbReference type="Gene3D" id="3.10.105.10">
    <property type="entry name" value="Dipeptide-binding Protein, Domain 3"/>
    <property type="match status" value="1"/>
</dbReference>
<protein>
    <submittedName>
        <fullName evidence="5">ABC transporter periplasmic protein</fullName>
    </submittedName>
</protein>
<dbReference type="InterPro" id="IPR000914">
    <property type="entry name" value="SBP_5_dom"/>
</dbReference>
<dbReference type="GO" id="GO:0030288">
    <property type="term" value="C:outer membrane-bounded periplasmic space"/>
    <property type="evidence" value="ECO:0007669"/>
    <property type="project" value="UniProtKB-ARBA"/>
</dbReference>
<evidence type="ECO:0000256" key="3">
    <source>
        <dbReference type="SAM" id="SignalP"/>
    </source>
</evidence>
<dbReference type="PANTHER" id="PTHR30290">
    <property type="entry name" value="PERIPLASMIC BINDING COMPONENT OF ABC TRANSPORTER"/>
    <property type="match status" value="1"/>
</dbReference>
<dbReference type="InterPro" id="IPR039424">
    <property type="entry name" value="SBP_5"/>
</dbReference>
<dbReference type="EMBL" id="CCAE010000012">
    <property type="protein sequence ID" value="CDN87529.1"/>
    <property type="molecule type" value="Genomic_DNA"/>
</dbReference>
<dbReference type="GO" id="GO:0015833">
    <property type="term" value="P:peptide transport"/>
    <property type="evidence" value="ECO:0007669"/>
    <property type="project" value="TreeGrafter"/>
</dbReference>
<dbReference type="GO" id="GO:1904680">
    <property type="term" value="F:peptide transmembrane transporter activity"/>
    <property type="evidence" value="ECO:0007669"/>
    <property type="project" value="TreeGrafter"/>
</dbReference>
<dbReference type="PIRSF" id="PIRSF002741">
    <property type="entry name" value="MppA"/>
    <property type="match status" value="1"/>
</dbReference>
<keyword evidence="6" id="KW-1185">Reference proteome</keyword>
<organism evidence="5 6">
    <name type="scientific">Hydrogenophaga intermedia</name>
    <dbReference type="NCBI Taxonomy" id="65786"/>
    <lineage>
        <taxon>Bacteria</taxon>
        <taxon>Pseudomonadati</taxon>
        <taxon>Pseudomonadota</taxon>
        <taxon>Betaproteobacteria</taxon>
        <taxon>Burkholderiales</taxon>
        <taxon>Comamonadaceae</taxon>
        <taxon>Hydrogenophaga</taxon>
    </lineage>
</organism>
<dbReference type="SUPFAM" id="SSF53850">
    <property type="entry name" value="Periplasmic binding protein-like II"/>
    <property type="match status" value="1"/>
</dbReference>
<dbReference type="Pfam" id="PF00496">
    <property type="entry name" value="SBP_bac_5"/>
    <property type="match status" value="1"/>
</dbReference>
<dbReference type="PANTHER" id="PTHR30290:SF38">
    <property type="entry name" value="D,D-DIPEPTIDE-BINDING PERIPLASMIC PROTEIN DDPA-RELATED"/>
    <property type="match status" value="1"/>
</dbReference>
<gene>
    <name evidence="5" type="ORF">BN948_01951</name>
</gene>
<dbReference type="AlphaFoldDB" id="A0A1L1PIE5"/>
<evidence type="ECO:0000259" key="4">
    <source>
        <dbReference type="Pfam" id="PF00496"/>
    </source>
</evidence>
<accession>A0A1L1PIE5</accession>
<feature type="domain" description="Solute-binding protein family 5" evidence="4">
    <location>
        <begin position="74"/>
        <end position="444"/>
    </location>
</feature>
<evidence type="ECO:0000313" key="6">
    <source>
        <dbReference type="Proteomes" id="UP000028878"/>
    </source>
</evidence>
<evidence type="ECO:0000256" key="2">
    <source>
        <dbReference type="ARBA" id="ARBA00022729"/>
    </source>
</evidence>
<reference evidence="6" key="1">
    <citation type="submission" date="2014-11" db="EMBL/GenBank/DDBJ databases">
        <title>Draft genome sequence of Hydrogenophaga intermedia S1.</title>
        <authorList>
            <person name="Gan H.M."/>
            <person name="Chew T.H."/>
            <person name="Stolz A."/>
        </authorList>
    </citation>
    <scope>NUCLEOTIDE SEQUENCE [LARGE SCALE GENOMIC DNA]</scope>
    <source>
        <strain evidence="6">S1</strain>
    </source>
</reference>
<dbReference type="RefSeq" id="WP_009520478.1">
    <property type="nucleotide sequence ID" value="NZ_CCAE010000012.1"/>
</dbReference>
<keyword evidence="2 3" id="KW-0732">Signal</keyword>
<dbReference type="Gene3D" id="3.40.190.10">
    <property type="entry name" value="Periplasmic binding protein-like II"/>
    <property type="match status" value="1"/>
</dbReference>
<dbReference type="CDD" id="cd08502">
    <property type="entry name" value="PBP2_NikA_DppA_OppA_like_16"/>
    <property type="match status" value="1"/>
</dbReference>
<sequence precursor="true">MPTTRRFTLACALGAALVLATAPAAAQSASSTLRLVPSSDLKVLDPTWTTAVVTRNHGYMIYDTLFGTDAQGRIQPQMVESHTVSADGKTWTFKLRPGLAFHDGQAVTAEDVLASLARWAKRDPMGQRMYGALAKAEAVSANSFRLNFNEPYGAVLESLGKPSSLVPFILPRRLAETPADQQIAEHIGSGPYVFKADEFRPGERAVYLKNEKYVPRKEAPSGTTGAKLVKVDRVEWVVLKDAQTQVNALVNGEVDMLESVPFEHYKALKANPKITVTAAAGGQYLLRFNHLVPPFNDARVRQAAMLSMNQDALLRTQVGIPELYKTCMSVYPCGSPLASNKSLGMTAKPDFAKARELLKQAGYKGQPVVLLHATDNSSLAKLPPVVAQLLRQGGFTVDMKSMDWGSVVARRAKKEPADQGGWNAFVTYWGSEDALNPINYAPLSANGESGWFGWASDQRLEDLRAAFARAGDEAHRKQLAEDIQVRAYEIGAFAPMGELLRPVAFRQGAVQGVLVGSTNVYWNISKP</sequence>
<dbReference type="GO" id="GO:0043190">
    <property type="term" value="C:ATP-binding cassette (ABC) transporter complex"/>
    <property type="evidence" value="ECO:0007669"/>
    <property type="project" value="InterPro"/>
</dbReference>
<dbReference type="InterPro" id="IPR030678">
    <property type="entry name" value="Peptide/Ni-bd"/>
</dbReference>
<proteinExistence type="inferred from homology"/>
<comment type="similarity">
    <text evidence="1">Belongs to the bacterial solute-binding protein 5 family.</text>
</comment>
<evidence type="ECO:0000256" key="1">
    <source>
        <dbReference type="ARBA" id="ARBA00005695"/>
    </source>
</evidence>